<proteinExistence type="predicted"/>
<accession>A0A1M5AQ40</accession>
<reference evidence="3" key="1">
    <citation type="submission" date="2016-11" db="EMBL/GenBank/DDBJ databases">
        <authorList>
            <person name="Varghese N."/>
            <person name="Submissions S."/>
        </authorList>
    </citation>
    <scope>NUCLEOTIDE SEQUENCE [LARGE SCALE GENOMIC DNA]</scope>
    <source>
        <strain evidence="3">DSM 11792</strain>
    </source>
</reference>
<dbReference type="Proteomes" id="UP000184196">
    <property type="component" value="Unassembled WGS sequence"/>
</dbReference>
<evidence type="ECO:0000313" key="2">
    <source>
        <dbReference type="EMBL" id="SHF32363.1"/>
    </source>
</evidence>
<name>A0A1M5AQ40_9FIRM</name>
<keyword evidence="3" id="KW-1185">Reference proteome</keyword>
<keyword evidence="1" id="KW-0175">Coiled coil</keyword>
<organism evidence="2 3">
    <name type="scientific">Desulfofundulus australicus DSM 11792</name>
    <dbReference type="NCBI Taxonomy" id="1121425"/>
    <lineage>
        <taxon>Bacteria</taxon>
        <taxon>Bacillati</taxon>
        <taxon>Bacillota</taxon>
        <taxon>Clostridia</taxon>
        <taxon>Eubacteriales</taxon>
        <taxon>Peptococcaceae</taxon>
        <taxon>Desulfofundulus</taxon>
    </lineage>
</organism>
<feature type="coiled-coil region" evidence="1">
    <location>
        <begin position="5"/>
        <end position="32"/>
    </location>
</feature>
<sequence length="155" mass="18343">MEHKLEELQKIIFQQQKKIDEMQNKINELSDYILRLSVCKVTNPKYPYYDFIVSYQISPEKQDKIDLLFILLSDKFNGKKIQERFRKIKDYPTDFLFSNEPLKYKDVKEALAKILGAISDEVPLMLIKNLRDQGFHVALCDYLLSQCTADNQQDK</sequence>
<dbReference type="RefSeq" id="WP_242655941.1">
    <property type="nucleotide sequence ID" value="NZ_FQUW01000023.1"/>
</dbReference>
<evidence type="ECO:0000313" key="3">
    <source>
        <dbReference type="Proteomes" id="UP000184196"/>
    </source>
</evidence>
<dbReference type="EMBL" id="FQUW01000023">
    <property type="protein sequence ID" value="SHF32363.1"/>
    <property type="molecule type" value="Genomic_DNA"/>
</dbReference>
<dbReference type="AlphaFoldDB" id="A0A1M5AQ40"/>
<protein>
    <submittedName>
        <fullName evidence="2">Uncharacterized protein</fullName>
    </submittedName>
</protein>
<evidence type="ECO:0000256" key="1">
    <source>
        <dbReference type="SAM" id="Coils"/>
    </source>
</evidence>
<gene>
    <name evidence="2" type="ORF">SAMN02745218_01965</name>
</gene>